<evidence type="ECO:0000313" key="1">
    <source>
        <dbReference type="EMBL" id="SED12119.1"/>
    </source>
</evidence>
<proteinExistence type="predicted"/>
<organism evidence="1 2">
    <name type="scientific">Bradyrhizobium erythrophlei</name>
    <dbReference type="NCBI Taxonomy" id="1437360"/>
    <lineage>
        <taxon>Bacteria</taxon>
        <taxon>Pseudomonadati</taxon>
        <taxon>Pseudomonadota</taxon>
        <taxon>Alphaproteobacteria</taxon>
        <taxon>Hyphomicrobiales</taxon>
        <taxon>Nitrobacteraceae</taxon>
        <taxon>Bradyrhizobium</taxon>
    </lineage>
</organism>
<dbReference type="RefSeq" id="WP_092117654.1">
    <property type="nucleotide sequence ID" value="NZ_FNTH01000001.1"/>
</dbReference>
<dbReference type="AlphaFoldDB" id="A0A1H4Y2J7"/>
<name>A0A1H4Y2J7_9BRAD</name>
<dbReference type="EMBL" id="FNTH01000001">
    <property type="protein sequence ID" value="SED12119.1"/>
    <property type="molecule type" value="Genomic_DNA"/>
</dbReference>
<reference evidence="1 2" key="1">
    <citation type="submission" date="2016-10" db="EMBL/GenBank/DDBJ databases">
        <authorList>
            <person name="de Groot N.N."/>
        </authorList>
    </citation>
    <scope>NUCLEOTIDE SEQUENCE [LARGE SCALE GENOMIC DNA]</scope>
    <source>
        <strain evidence="1 2">MT12</strain>
    </source>
</reference>
<dbReference type="Proteomes" id="UP000198992">
    <property type="component" value="Unassembled WGS sequence"/>
</dbReference>
<evidence type="ECO:0000313" key="2">
    <source>
        <dbReference type="Proteomes" id="UP000198992"/>
    </source>
</evidence>
<sequence length="214" mass="24075">MSELTHLHPMDQFYLAFGKAMAAWGEVEYGMSIWFMLCTGLPYDVAKELFFSPKSYSARSDLFTAALDTAGGTAHVWFPSSVSPRLDPHWLDFVAAGRNKAIKYNSVRNKLAHGVMHPSRSSASDTEWRLKEPAEWQRTEGFTQTQLLVISRNFRELSSILRISYLAQTRNEPSEPFVRALLELPNDADSIELSEMQKLAISKLSSGSPPAKFP</sequence>
<accession>A0A1H4Y2J7</accession>
<gene>
    <name evidence="1" type="ORF">SAMN05444164_3759</name>
</gene>
<protein>
    <submittedName>
        <fullName evidence="1">Uncharacterized protein</fullName>
    </submittedName>
</protein>
<dbReference type="OrthoDB" id="8453788at2"/>